<name>A0ABC9SH08_LEPBO</name>
<dbReference type="AlphaFoldDB" id="A0ABC9SH08"/>
<sequence>MFHFLFSVKNWFCRKDFESTFLKSLFTQTLRKILAWKKLLFLFIHKLSGRKLGEIPTLTRNCEFDFKLKSKSQIFPANKVLEVGTVWNSPLHILCAAMGPRKTNVGRGPSGNIH</sequence>
<evidence type="ECO:0000313" key="2">
    <source>
        <dbReference type="Proteomes" id="UP000012166"/>
    </source>
</evidence>
<organism evidence="1 2">
    <name type="scientific">Leptospira borgpetersenii str. Brem 328</name>
    <dbReference type="NCBI Taxonomy" id="1049780"/>
    <lineage>
        <taxon>Bacteria</taxon>
        <taxon>Pseudomonadati</taxon>
        <taxon>Spirochaetota</taxon>
        <taxon>Spirochaetia</taxon>
        <taxon>Leptospirales</taxon>
        <taxon>Leptospiraceae</taxon>
        <taxon>Leptospira</taxon>
    </lineage>
</organism>
<proteinExistence type="predicted"/>
<protein>
    <submittedName>
        <fullName evidence="1">Uncharacterized protein</fullName>
    </submittedName>
</protein>
<gene>
    <name evidence="1" type="ORF">LEP1GSC056_2472</name>
</gene>
<evidence type="ECO:0000313" key="1">
    <source>
        <dbReference type="EMBL" id="EMN16890.1"/>
    </source>
</evidence>
<accession>A0ABC9SH08</accession>
<dbReference type="EMBL" id="AHMS02000031">
    <property type="protein sequence ID" value="EMN16890.1"/>
    <property type="molecule type" value="Genomic_DNA"/>
</dbReference>
<reference evidence="1 2" key="1">
    <citation type="submission" date="2013-01" db="EMBL/GenBank/DDBJ databases">
        <authorList>
            <person name="Harkins D.M."/>
            <person name="Durkin A.S."/>
            <person name="Brinkac L.M."/>
            <person name="Haft D.H."/>
            <person name="Selengut J.D."/>
            <person name="Sanka R."/>
            <person name="DePew J."/>
            <person name="Purushe J."/>
            <person name="Hartskeerl R.A."/>
            <person name="Ahmed A."/>
            <person name="van der Linden H."/>
            <person name="Goris M.G.A."/>
            <person name="Vinetz J.M."/>
            <person name="Sutton G.G."/>
            <person name="Nierman W.C."/>
            <person name="Fouts D.E."/>
        </authorList>
    </citation>
    <scope>NUCLEOTIDE SEQUENCE [LARGE SCALE GENOMIC DNA]</scope>
    <source>
        <strain evidence="1 2">Brem 328</strain>
    </source>
</reference>
<dbReference type="Proteomes" id="UP000012166">
    <property type="component" value="Unassembled WGS sequence"/>
</dbReference>
<comment type="caution">
    <text evidence="1">The sequence shown here is derived from an EMBL/GenBank/DDBJ whole genome shotgun (WGS) entry which is preliminary data.</text>
</comment>